<feature type="region of interest" description="Disordered" evidence="1">
    <location>
        <begin position="318"/>
        <end position="353"/>
    </location>
</feature>
<evidence type="ECO:0000313" key="5">
    <source>
        <dbReference type="Proteomes" id="UP000237144"/>
    </source>
</evidence>
<feature type="transmembrane region" description="Helical" evidence="2">
    <location>
        <begin position="182"/>
        <end position="206"/>
    </location>
</feature>
<feature type="domain" description="DUF6534" evidence="3">
    <location>
        <begin position="193"/>
        <end position="286"/>
    </location>
</feature>
<sequence>MSTPDDVPAMIADQRVATATLAPYITGLVTLVMLTGLFFGLFIEFVKKGDWKASPRRVKVVACFVFAFMVFCLGLAYEEIVDTAVSQKRSAAELFLGPAQSNILPILTGVTSMICQTFLMARAAFLIPSQYLRYAFLVGTTALILLALAGAALFSTCGYLISKLTLNRIAQSFFDRAMPMNYFVAEAIWLWSSAAADVLISIALSISLHKRIRGFNATLDGVLKHLILVGLRTAAYSAAASIVGAALSTAFANSSDYHVTTIGFAWWVLLPGLHAISLFTTLSTRRTFANALGMNGGVVSPMVHDIELPHEMRRGSAFHSTTQVRAEDDAGKSMSQTSSVGGGAGRGGRRPPVPLVVKVEQERKITYDVRSDSDEDFLARESRGRRTIDGSPRDCSSAFAF</sequence>
<evidence type="ECO:0000256" key="1">
    <source>
        <dbReference type="SAM" id="MobiDB-lite"/>
    </source>
</evidence>
<dbReference type="EMBL" id="PJQD01000097">
    <property type="protein sequence ID" value="POY70827.1"/>
    <property type="molecule type" value="Genomic_DNA"/>
</dbReference>
<feature type="compositionally biased region" description="Basic and acidic residues" evidence="1">
    <location>
        <begin position="382"/>
        <end position="392"/>
    </location>
</feature>
<evidence type="ECO:0000259" key="3">
    <source>
        <dbReference type="Pfam" id="PF20152"/>
    </source>
</evidence>
<feature type="transmembrane region" description="Helical" evidence="2">
    <location>
        <begin position="264"/>
        <end position="282"/>
    </location>
</feature>
<organism evidence="4 5">
    <name type="scientific">Rhodotorula taiwanensis</name>
    <dbReference type="NCBI Taxonomy" id="741276"/>
    <lineage>
        <taxon>Eukaryota</taxon>
        <taxon>Fungi</taxon>
        <taxon>Dikarya</taxon>
        <taxon>Basidiomycota</taxon>
        <taxon>Pucciniomycotina</taxon>
        <taxon>Microbotryomycetes</taxon>
        <taxon>Sporidiobolales</taxon>
        <taxon>Sporidiobolaceae</taxon>
        <taxon>Rhodotorula</taxon>
    </lineage>
</organism>
<accession>A0A2S5B220</accession>
<dbReference type="Pfam" id="PF20152">
    <property type="entry name" value="DUF6534"/>
    <property type="match status" value="1"/>
</dbReference>
<evidence type="ECO:0000256" key="2">
    <source>
        <dbReference type="SAM" id="Phobius"/>
    </source>
</evidence>
<feature type="transmembrane region" description="Helical" evidence="2">
    <location>
        <begin position="103"/>
        <end position="127"/>
    </location>
</feature>
<reference evidence="4 5" key="1">
    <citation type="journal article" date="2018" name="Front. Microbiol.">
        <title>Prospects for Fungal Bioremediation of Acidic Radioactive Waste Sites: Characterization and Genome Sequence of Rhodotorula taiwanensis MD1149.</title>
        <authorList>
            <person name="Tkavc R."/>
            <person name="Matrosova V.Y."/>
            <person name="Grichenko O.E."/>
            <person name="Gostincar C."/>
            <person name="Volpe R.P."/>
            <person name="Klimenkova P."/>
            <person name="Gaidamakova E.K."/>
            <person name="Zhou C.E."/>
            <person name="Stewart B.J."/>
            <person name="Lyman M.G."/>
            <person name="Malfatti S.A."/>
            <person name="Rubinfeld B."/>
            <person name="Courtot M."/>
            <person name="Singh J."/>
            <person name="Dalgard C.L."/>
            <person name="Hamilton T."/>
            <person name="Frey K.G."/>
            <person name="Gunde-Cimerman N."/>
            <person name="Dugan L."/>
            <person name="Daly M.J."/>
        </authorList>
    </citation>
    <scope>NUCLEOTIDE SEQUENCE [LARGE SCALE GENOMIC DNA]</scope>
    <source>
        <strain evidence="4 5">MD1149</strain>
    </source>
</reference>
<name>A0A2S5B220_9BASI</name>
<gene>
    <name evidence="4" type="ORF">BMF94_6240</name>
</gene>
<feature type="transmembrane region" description="Helical" evidence="2">
    <location>
        <begin position="58"/>
        <end position="77"/>
    </location>
</feature>
<feature type="transmembrane region" description="Helical" evidence="2">
    <location>
        <begin position="226"/>
        <end position="252"/>
    </location>
</feature>
<keyword evidence="5" id="KW-1185">Reference proteome</keyword>
<keyword evidence="2" id="KW-0472">Membrane</keyword>
<keyword evidence="2" id="KW-0812">Transmembrane</keyword>
<keyword evidence="2" id="KW-1133">Transmembrane helix</keyword>
<dbReference type="Proteomes" id="UP000237144">
    <property type="component" value="Unassembled WGS sequence"/>
</dbReference>
<dbReference type="AlphaFoldDB" id="A0A2S5B220"/>
<proteinExistence type="predicted"/>
<comment type="caution">
    <text evidence="4">The sequence shown here is derived from an EMBL/GenBank/DDBJ whole genome shotgun (WGS) entry which is preliminary data.</text>
</comment>
<dbReference type="OrthoDB" id="2521637at2759"/>
<feature type="region of interest" description="Disordered" evidence="1">
    <location>
        <begin position="382"/>
        <end position="401"/>
    </location>
</feature>
<feature type="transmembrane region" description="Helical" evidence="2">
    <location>
        <begin position="134"/>
        <end position="162"/>
    </location>
</feature>
<protein>
    <recommendedName>
        <fullName evidence="3">DUF6534 domain-containing protein</fullName>
    </recommendedName>
</protein>
<feature type="transmembrane region" description="Helical" evidence="2">
    <location>
        <begin position="24"/>
        <end position="46"/>
    </location>
</feature>
<evidence type="ECO:0000313" key="4">
    <source>
        <dbReference type="EMBL" id="POY70827.1"/>
    </source>
</evidence>
<dbReference type="InterPro" id="IPR045339">
    <property type="entry name" value="DUF6534"/>
</dbReference>